<accession>A0A0U3SLZ8</accession>
<dbReference type="AlphaFoldDB" id="A0A0U3SLZ8"/>
<evidence type="ECO:0000313" key="1">
    <source>
        <dbReference type="EMBL" id="ALV86498.1"/>
    </source>
</evidence>
<dbReference type="EMBL" id="KT944266">
    <property type="protein sequence ID" value="ALV86498.1"/>
    <property type="molecule type" value="Genomic_DNA"/>
</dbReference>
<reference evidence="1" key="1">
    <citation type="submission" date="2015-10" db="EMBL/GenBank/DDBJ databases">
        <title>Biosynthesis of SCL-MCL polyhydroxyalkanoates by metagenomic clones in Pseudomonas putida.</title>
        <authorList>
            <person name="Cheng J."/>
            <person name="Charles T.C."/>
        </authorList>
    </citation>
    <scope>NUCLEOTIDE SEQUENCE</scope>
</reference>
<protein>
    <submittedName>
        <fullName evidence="1">Uncharacterized protein</fullName>
    </submittedName>
</protein>
<organism evidence="1">
    <name type="scientific">uncultured bacterium 20</name>
    <dbReference type="NCBI Taxonomy" id="1748270"/>
    <lineage>
        <taxon>Bacteria</taxon>
        <taxon>environmental samples</taxon>
    </lineage>
</organism>
<proteinExistence type="predicted"/>
<name>A0A0U3SLZ8_9BACT</name>
<sequence>MNDLLDRAIAAHGGLDRWNRFESVTATIVSGEACGL</sequence>